<evidence type="ECO:0000313" key="2">
    <source>
        <dbReference type="EMBL" id="CAD8188656.1"/>
    </source>
</evidence>
<evidence type="ECO:0000313" key="3">
    <source>
        <dbReference type="Proteomes" id="UP000683925"/>
    </source>
</evidence>
<proteinExistence type="predicted"/>
<accession>A0A8S1WSJ1</accession>
<gene>
    <name evidence="2" type="ORF">POCTA_138.1.T0930082</name>
</gene>
<protein>
    <submittedName>
        <fullName evidence="2">Uncharacterized protein</fullName>
    </submittedName>
</protein>
<reference evidence="2" key="1">
    <citation type="submission" date="2021-01" db="EMBL/GenBank/DDBJ databases">
        <authorList>
            <consortium name="Genoscope - CEA"/>
            <person name="William W."/>
        </authorList>
    </citation>
    <scope>NUCLEOTIDE SEQUENCE</scope>
</reference>
<feature type="region of interest" description="Disordered" evidence="1">
    <location>
        <begin position="18"/>
        <end position="46"/>
    </location>
</feature>
<keyword evidence="3" id="KW-1185">Reference proteome</keyword>
<feature type="compositionally biased region" description="Low complexity" evidence="1">
    <location>
        <begin position="18"/>
        <end position="30"/>
    </location>
</feature>
<sequence length="46" mass="5493">MGEQLCYLLKLLEKGGDSYQRSQQQSSHRQINTLNSQMRRKRKILQ</sequence>
<dbReference type="Proteomes" id="UP000683925">
    <property type="component" value="Unassembled WGS sequence"/>
</dbReference>
<name>A0A8S1WSJ1_PAROT</name>
<comment type="caution">
    <text evidence="2">The sequence shown here is derived from an EMBL/GenBank/DDBJ whole genome shotgun (WGS) entry which is preliminary data.</text>
</comment>
<dbReference type="EMBL" id="CAJJDP010000092">
    <property type="protein sequence ID" value="CAD8188656.1"/>
    <property type="molecule type" value="Genomic_DNA"/>
</dbReference>
<evidence type="ECO:0000256" key="1">
    <source>
        <dbReference type="SAM" id="MobiDB-lite"/>
    </source>
</evidence>
<organism evidence="2 3">
    <name type="scientific">Paramecium octaurelia</name>
    <dbReference type="NCBI Taxonomy" id="43137"/>
    <lineage>
        <taxon>Eukaryota</taxon>
        <taxon>Sar</taxon>
        <taxon>Alveolata</taxon>
        <taxon>Ciliophora</taxon>
        <taxon>Intramacronucleata</taxon>
        <taxon>Oligohymenophorea</taxon>
        <taxon>Peniculida</taxon>
        <taxon>Parameciidae</taxon>
        <taxon>Paramecium</taxon>
    </lineage>
</organism>
<dbReference type="AlphaFoldDB" id="A0A8S1WSJ1"/>